<evidence type="ECO:0000256" key="3">
    <source>
        <dbReference type="SAM" id="Phobius"/>
    </source>
</evidence>
<dbReference type="EMBL" id="LDPO01000001">
    <property type="protein sequence ID" value="KLO31369.1"/>
    <property type="molecule type" value="Genomic_DNA"/>
</dbReference>
<dbReference type="PANTHER" id="PTHR37042">
    <property type="entry name" value="OUTER MEMBRANE PROTEIN RV1973"/>
    <property type="match status" value="1"/>
</dbReference>
<organism evidence="4 5">
    <name type="scientific">Mycolicibacter heraklionensis</name>
    <dbReference type="NCBI Taxonomy" id="512402"/>
    <lineage>
        <taxon>Bacteria</taxon>
        <taxon>Bacillati</taxon>
        <taxon>Actinomycetota</taxon>
        <taxon>Actinomycetes</taxon>
        <taxon>Mycobacteriales</taxon>
        <taxon>Mycobacteriaceae</taxon>
        <taxon>Mycolicibacter</taxon>
    </lineage>
</organism>
<keyword evidence="2 3" id="KW-0472">Membrane</keyword>
<proteinExistence type="predicted"/>
<evidence type="ECO:0000256" key="1">
    <source>
        <dbReference type="ARBA" id="ARBA00004370"/>
    </source>
</evidence>
<name>A0ABR5FK00_9MYCO</name>
<accession>A0ABR5FK00</accession>
<keyword evidence="3" id="KW-1133">Transmembrane helix</keyword>
<comment type="caution">
    <text evidence="4">The sequence shown here is derived from an EMBL/GenBank/DDBJ whole genome shotgun (WGS) entry which is preliminary data.</text>
</comment>
<dbReference type="PANTHER" id="PTHR37042:SF4">
    <property type="entry name" value="OUTER MEMBRANE PROTEIN RV1973"/>
    <property type="match status" value="1"/>
</dbReference>
<evidence type="ECO:0000256" key="2">
    <source>
        <dbReference type="ARBA" id="ARBA00023136"/>
    </source>
</evidence>
<protein>
    <submittedName>
        <fullName evidence="4">Membrane protein</fullName>
    </submittedName>
</protein>
<evidence type="ECO:0000313" key="4">
    <source>
        <dbReference type="EMBL" id="KLO31369.1"/>
    </source>
</evidence>
<evidence type="ECO:0000313" key="5">
    <source>
        <dbReference type="Proteomes" id="UP000036464"/>
    </source>
</evidence>
<feature type="transmembrane region" description="Helical" evidence="3">
    <location>
        <begin position="20"/>
        <end position="42"/>
    </location>
</feature>
<dbReference type="Proteomes" id="UP000036464">
    <property type="component" value="Unassembled WGS sequence"/>
</dbReference>
<sequence length="174" mass="18628">MMRATLRRIGGAERQRGWRLLAYGVLPALVLALTGVTGYLKWCDERSGVIREAAIESVEVATDSAIAMLSYRPDSVEQDLDAARGRLTGGLKDSYTSLTHDVVIPGARQKHISAVATVPAAASVSASNSHAVALLFINQTIVMGNDPPTDTASRVRVTLDKVDGRWLIAGFDPI</sequence>
<keyword evidence="5" id="KW-1185">Reference proteome</keyword>
<gene>
    <name evidence="4" type="ORF">ABW16_00370</name>
</gene>
<comment type="subcellular location">
    <subcellularLocation>
        <location evidence="1">Membrane</location>
    </subcellularLocation>
</comment>
<reference evidence="4 5" key="1">
    <citation type="submission" date="2015-05" db="EMBL/GenBank/DDBJ databases">
        <title>Genome sequence of Mycobacterium heraklionense Davo strain.</title>
        <authorList>
            <person name="Greninger A.L."/>
            <person name="Cunningham G."/>
            <person name="Miller S."/>
        </authorList>
    </citation>
    <scope>NUCLEOTIDE SEQUENCE [LARGE SCALE GENOMIC DNA]</scope>
    <source>
        <strain evidence="4 5">Davo</strain>
    </source>
</reference>
<keyword evidence="3" id="KW-0812">Transmembrane</keyword>
<dbReference type="RefSeq" id="WP_047317158.1">
    <property type="nucleotide sequence ID" value="NZ_LDPO01000001.1"/>
</dbReference>